<gene>
    <name evidence="5" type="ORF">FSP39_003465</name>
</gene>
<dbReference type="InterPro" id="IPR041577">
    <property type="entry name" value="RT_RNaseH_2"/>
</dbReference>
<dbReference type="PROSITE" id="PS00141">
    <property type="entry name" value="ASP_PROTEASE"/>
    <property type="match status" value="1"/>
</dbReference>
<dbReference type="FunFam" id="3.30.70.270:FF:000003">
    <property type="entry name" value="Transposon Ty3-G Gag-Pol polyprotein"/>
    <property type="match status" value="1"/>
</dbReference>
<dbReference type="CDD" id="cd00303">
    <property type="entry name" value="retropepsin_like"/>
    <property type="match status" value="1"/>
</dbReference>
<dbReference type="InterPro" id="IPR043128">
    <property type="entry name" value="Rev_trsase/Diguanyl_cyclase"/>
</dbReference>
<dbReference type="PANTHER" id="PTHR33064">
    <property type="entry name" value="POL PROTEIN"/>
    <property type="match status" value="1"/>
</dbReference>
<dbReference type="PROSITE" id="PS50878">
    <property type="entry name" value="RT_POL"/>
    <property type="match status" value="1"/>
</dbReference>
<dbReference type="Gene3D" id="2.40.70.10">
    <property type="entry name" value="Acid Proteases"/>
    <property type="match status" value="1"/>
</dbReference>
<dbReference type="CDD" id="cd01647">
    <property type="entry name" value="RT_LTR"/>
    <property type="match status" value="1"/>
</dbReference>
<dbReference type="InterPro" id="IPR000477">
    <property type="entry name" value="RT_dom"/>
</dbReference>
<dbReference type="InterPro" id="IPR051320">
    <property type="entry name" value="Viral_Replic_Matur_Polypro"/>
</dbReference>
<evidence type="ECO:0000256" key="1">
    <source>
        <dbReference type="ARBA" id="ARBA00022842"/>
    </source>
</evidence>
<reference evidence="5" key="1">
    <citation type="submission" date="2019-08" db="EMBL/GenBank/DDBJ databases">
        <title>The improved chromosome-level genome for the pearl oyster Pinctada fucata martensii using PacBio sequencing and Hi-C.</title>
        <authorList>
            <person name="Zheng Z."/>
        </authorList>
    </citation>
    <scope>NUCLEOTIDE SEQUENCE</scope>
    <source>
        <strain evidence="5">ZZ-2019</strain>
        <tissue evidence="5">Adductor muscle</tissue>
    </source>
</reference>
<dbReference type="InterPro" id="IPR043502">
    <property type="entry name" value="DNA/RNA_pol_sf"/>
</dbReference>
<keyword evidence="3" id="KW-0229">DNA integration</keyword>
<dbReference type="InterPro" id="IPR001969">
    <property type="entry name" value="Aspartic_peptidase_AS"/>
</dbReference>
<dbReference type="Pfam" id="PF00078">
    <property type="entry name" value="RVT_1"/>
    <property type="match status" value="1"/>
</dbReference>
<sequence length="765" mass="86397">MSAMSDGVTMNKTEIAQQADIAQQTDFAQQAVFAQQADFVQHVDYSQDDVAPSTDDLTDNESDVDLNDFKSQFLYMPLCIESLKINALLDSGSSLNIMSKQLYDSISSQIDLPLHPCMFGRYVVVANGENVEIIGTAFVKIKTASGKHKIRVHIMRNTSHPLILGTEYLKQKNVTLNFVDNSVHMRNCSVKCKNNVDLLANSETLIFAKVPKSITVPCEPKYDDVDSVAHCKEHVSNDNIVSGDNVKTADFCGSTGNERSIEPNVENFSNSDVDMNDLHVVNNVSYKCDNPRNANIFVNNVHVDTDLNDFTCSENSTVKGVDNHTNDQISNVENDSVRVEHSEVDFDQFIENFDFDKNNPHLSDNEKILLGKVLYKLRDIFVTKENPGLGFTTLMQHHIHLKPDAISKHQRPHRLSPDKREILRHHLEELLKQGIIAPVSAEENVPITSPIVIVSKRRKSSGEFEPGTREASLSSFRFCCDFRFLNSQTQQFRYSIPDLQELTESFTCRTPNFMSSIDLSSGFFQMGIAPESSKYTAFNTCFGTYKFLRLPMGLSTAPSSFQLLMDKVLNGLTFQSALCYLDDVVVASATLETHLSDLDELFDRFRKAGLKLNPFKCSFAQNEIIYLGNRVTKDGLSPPPERIEAIKNHPIPTSAKQLRSFLGLMGWFRKYIPQFASVADPLYFLLKKDVKFRWTEEHQHSFDTLRDLLVNSPILAYPQFDLQFRLGVDTSSRGIGFMLYQLQPSEHDDSNQMRIIRFGSKGLSK</sequence>
<comment type="caution">
    <text evidence="5">The sequence shown here is derived from an EMBL/GenBank/DDBJ whole genome shotgun (WGS) entry which is preliminary data.</text>
</comment>
<keyword evidence="1" id="KW-0460">Magnesium</keyword>
<dbReference type="GO" id="GO:0003723">
    <property type="term" value="F:RNA binding"/>
    <property type="evidence" value="ECO:0007669"/>
    <property type="project" value="UniProtKB-KW"/>
</dbReference>
<dbReference type="PANTHER" id="PTHR33064:SF37">
    <property type="entry name" value="RIBONUCLEASE H"/>
    <property type="match status" value="1"/>
</dbReference>
<dbReference type="SUPFAM" id="SSF56672">
    <property type="entry name" value="DNA/RNA polymerases"/>
    <property type="match status" value="1"/>
</dbReference>
<evidence type="ECO:0000313" key="5">
    <source>
        <dbReference type="EMBL" id="KAK3094565.1"/>
    </source>
</evidence>
<protein>
    <recommendedName>
        <fullName evidence="4">Reverse transcriptase domain-containing protein</fullName>
    </recommendedName>
</protein>
<proteinExistence type="predicted"/>
<evidence type="ECO:0000256" key="3">
    <source>
        <dbReference type="ARBA" id="ARBA00022908"/>
    </source>
</evidence>
<dbReference type="GO" id="GO:0006508">
    <property type="term" value="P:proteolysis"/>
    <property type="evidence" value="ECO:0007669"/>
    <property type="project" value="InterPro"/>
</dbReference>
<evidence type="ECO:0000259" key="4">
    <source>
        <dbReference type="PROSITE" id="PS50878"/>
    </source>
</evidence>
<dbReference type="EMBL" id="VSWD01000008">
    <property type="protein sequence ID" value="KAK3094565.1"/>
    <property type="molecule type" value="Genomic_DNA"/>
</dbReference>
<feature type="domain" description="Reverse transcriptase" evidence="4">
    <location>
        <begin position="435"/>
        <end position="631"/>
    </location>
</feature>
<dbReference type="Pfam" id="PF17919">
    <property type="entry name" value="RT_RNaseH_2"/>
    <property type="match status" value="1"/>
</dbReference>
<evidence type="ECO:0000256" key="2">
    <source>
        <dbReference type="ARBA" id="ARBA00022884"/>
    </source>
</evidence>
<dbReference type="SUPFAM" id="SSF50630">
    <property type="entry name" value="Acid proteases"/>
    <property type="match status" value="1"/>
</dbReference>
<keyword evidence="2" id="KW-0694">RNA-binding</keyword>
<keyword evidence="6" id="KW-1185">Reference proteome</keyword>
<dbReference type="FunFam" id="3.30.70.270:FF:000020">
    <property type="entry name" value="Transposon Tf2-6 polyprotein-like Protein"/>
    <property type="match status" value="1"/>
</dbReference>
<name>A0AA88Y7W7_PINIB</name>
<dbReference type="AlphaFoldDB" id="A0AA88Y7W7"/>
<dbReference type="InterPro" id="IPR021109">
    <property type="entry name" value="Peptidase_aspartic_dom_sf"/>
</dbReference>
<dbReference type="Gene3D" id="3.10.10.10">
    <property type="entry name" value="HIV Type 1 Reverse Transcriptase, subunit A, domain 1"/>
    <property type="match status" value="1"/>
</dbReference>
<dbReference type="Gene3D" id="3.30.70.270">
    <property type="match status" value="2"/>
</dbReference>
<accession>A0AA88Y7W7</accession>
<organism evidence="5 6">
    <name type="scientific">Pinctada imbricata</name>
    <name type="common">Atlantic pearl-oyster</name>
    <name type="synonym">Pinctada martensii</name>
    <dbReference type="NCBI Taxonomy" id="66713"/>
    <lineage>
        <taxon>Eukaryota</taxon>
        <taxon>Metazoa</taxon>
        <taxon>Spiralia</taxon>
        <taxon>Lophotrochozoa</taxon>
        <taxon>Mollusca</taxon>
        <taxon>Bivalvia</taxon>
        <taxon>Autobranchia</taxon>
        <taxon>Pteriomorphia</taxon>
        <taxon>Pterioida</taxon>
        <taxon>Pterioidea</taxon>
        <taxon>Pteriidae</taxon>
        <taxon>Pinctada</taxon>
    </lineage>
</organism>
<dbReference type="GO" id="GO:0004190">
    <property type="term" value="F:aspartic-type endopeptidase activity"/>
    <property type="evidence" value="ECO:0007669"/>
    <property type="project" value="InterPro"/>
</dbReference>
<evidence type="ECO:0000313" key="6">
    <source>
        <dbReference type="Proteomes" id="UP001186944"/>
    </source>
</evidence>
<dbReference type="Proteomes" id="UP001186944">
    <property type="component" value="Unassembled WGS sequence"/>
</dbReference>
<dbReference type="GO" id="GO:0015074">
    <property type="term" value="P:DNA integration"/>
    <property type="evidence" value="ECO:0007669"/>
    <property type="project" value="UniProtKB-KW"/>
</dbReference>